<dbReference type="GO" id="GO:0005524">
    <property type="term" value="F:ATP binding"/>
    <property type="evidence" value="ECO:0007669"/>
    <property type="project" value="InterPro"/>
</dbReference>
<dbReference type="PANTHER" id="PTHR30153:SF2">
    <property type="entry name" value="REPLICATIVE DNA HELICASE"/>
    <property type="match status" value="1"/>
</dbReference>
<reference evidence="2 3" key="1">
    <citation type="submission" date="2019-03" db="EMBL/GenBank/DDBJ databases">
        <title>Draft genome sequences of novel Actinobacteria.</title>
        <authorList>
            <person name="Sahin N."/>
            <person name="Ay H."/>
            <person name="Saygin H."/>
        </authorList>
    </citation>
    <scope>NUCLEOTIDE SEQUENCE [LARGE SCALE GENOMIC DNA]</scope>
    <source>
        <strain evidence="2 3">CH32</strain>
    </source>
</reference>
<gene>
    <name evidence="2" type="ORF">E1286_04995</name>
</gene>
<dbReference type="Proteomes" id="UP000295302">
    <property type="component" value="Unassembled WGS sequence"/>
</dbReference>
<dbReference type="PROSITE" id="PS51199">
    <property type="entry name" value="SF4_HELICASE"/>
    <property type="match status" value="1"/>
</dbReference>
<dbReference type="EMBL" id="SMKQ01000008">
    <property type="protein sequence ID" value="TDD54550.1"/>
    <property type="molecule type" value="Genomic_DNA"/>
</dbReference>
<dbReference type="InterPro" id="IPR007694">
    <property type="entry name" value="DNA_helicase_DnaB-like_C"/>
</dbReference>
<dbReference type="AlphaFoldDB" id="A0A4R4Z9Z3"/>
<evidence type="ECO:0000259" key="1">
    <source>
        <dbReference type="PROSITE" id="PS51199"/>
    </source>
</evidence>
<dbReference type="OrthoDB" id="9773982at2"/>
<comment type="caution">
    <text evidence="2">The sequence shown here is derived from an EMBL/GenBank/DDBJ whole genome shotgun (WGS) entry which is preliminary data.</text>
</comment>
<dbReference type="GO" id="GO:0005829">
    <property type="term" value="C:cytosol"/>
    <property type="evidence" value="ECO:0007669"/>
    <property type="project" value="TreeGrafter"/>
</dbReference>
<dbReference type="PANTHER" id="PTHR30153">
    <property type="entry name" value="REPLICATIVE DNA HELICASE DNAB"/>
    <property type="match status" value="1"/>
</dbReference>
<dbReference type="SUPFAM" id="SSF52540">
    <property type="entry name" value="P-loop containing nucleoside triphosphate hydrolases"/>
    <property type="match status" value="1"/>
</dbReference>
<sequence length="307" mass="33698">MTPNETPAADLASALSSAPNRERISTGFAHLDALTSGGLPPGTLTVIASRPGMGRTTLLYDICRHNAIRHHLATGLWTLEETTEDVATRFLSAETGVPRHAIQAGTLDEEGWQRIGKRMQAIQDAPMIVDAPPSLTAAEIASKATELVAEHGVRLIAIDGIQDIRPEKRNDLREREVGDVVRDLKTLARELQVPIVATSHLNRSPEYRLDKRPRLDDLRESGAITFAADLIVMVHREDYYDPESHRVGEADLILAKHRYGHTAMLTVGFQGHYSRFLDLGPDFNPPRPTGPGFGFANIFKAGPKEPS</sequence>
<dbReference type="GO" id="GO:0003678">
    <property type="term" value="F:DNA helicase activity"/>
    <property type="evidence" value="ECO:0007669"/>
    <property type="project" value="InterPro"/>
</dbReference>
<dbReference type="GO" id="GO:0006260">
    <property type="term" value="P:DNA replication"/>
    <property type="evidence" value="ECO:0007669"/>
    <property type="project" value="InterPro"/>
</dbReference>
<evidence type="ECO:0000313" key="3">
    <source>
        <dbReference type="Proteomes" id="UP000295302"/>
    </source>
</evidence>
<evidence type="ECO:0000313" key="2">
    <source>
        <dbReference type="EMBL" id="TDD54550.1"/>
    </source>
</evidence>
<dbReference type="InterPro" id="IPR027417">
    <property type="entry name" value="P-loop_NTPase"/>
</dbReference>
<organism evidence="2 3">
    <name type="scientific">Nonomuraea terrae</name>
    <dbReference type="NCBI Taxonomy" id="2530383"/>
    <lineage>
        <taxon>Bacteria</taxon>
        <taxon>Bacillati</taxon>
        <taxon>Actinomycetota</taxon>
        <taxon>Actinomycetes</taxon>
        <taxon>Streptosporangiales</taxon>
        <taxon>Streptosporangiaceae</taxon>
        <taxon>Nonomuraea</taxon>
    </lineage>
</organism>
<proteinExistence type="predicted"/>
<keyword evidence="3" id="KW-1185">Reference proteome</keyword>
<dbReference type="Gene3D" id="3.40.50.300">
    <property type="entry name" value="P-loop containing nucleotide triphosphate hydrolases"/>
    <property type="match status" value="1"/>
</dbReference>
<accession>A0A4R4Z9Z3</accession>
<dbReference type="Pfam" id="PF03796">
    <property type="entry name" value="DnaB_C"/>
    <property type="match status" value="1"/>
</dbReference>
<protein>
    <recommendedName>
        <fullName evidence="1">SF4 helicase domain-containing protein</fullName>
    </recommendedName>
</protein>
<dbReference type="RefSeq" id="WP_132609133.1">
    <property type="nucleotide sequence ID" value="NZ_SMKQ01000008.1"/>
</dbReference>
<name>A0A4R4Z9Z3_9ACTN</name>
<feature type="domain" description="SF4 helicase" evidence="1">
    <location>
        <begin position="17"/>
        <end position="283"/>
    </location>
</feature>